<keyword evidence="5" id="KW-0249">Electron transport</keyword>
<keyword evidence="2" id="KW-0004">4Fe-4S</keyword>
<evidence type="ECO:0000259" key="8">
    <source>
        <dbReference type="PROSITE" id="PS51379"/>
    </source>
</evidence>
<dbReference type="InterPro" id="IPR017896">
    <property type="entry name" value="4Fe4S_Fe-S-bd"/>
</dbReference>
<keyword evidence="3" id="KW-0479">Metal-binding</keyword>
<dbReference type="SUPFAM" id="SSF54862">
    <property type="entry name" value="4Fe-4S ferredoxins"/>
    <property type="match status" value="1"/>
</dbReference>
<accession>A0ABX7YXQ8</accession>
<keyword evidence="10" id="KW-1185">Reference proteome</keyword>
<dbReference type="InterPro" id="IPR017900">
    <property type="entry name" value="4Fe4S_Fe_S_CS"/>
</dbReference>
<dbReference type="InterPro" id="IPR050572">
    <property type="entry name" value="Fe-S_Ferredoxin"/>
</dbReference>
<evidence type="ECO:0000256" key="2">
    <source>
        <dbReference type="ARBA" id="ARBA00022485"/>
    </source>
</evidence>
<evidence type="ECO:0000256" key="3">
    <source>
        <dbReference type="ARBA" id="ARBA00022723"/>
    </source>
</evidence>
<dbReference type="EMBL" id="CP073587">
    <property type="protein sequence ID" value="QUN07100.1"/>
    <property type="molecule type" value="Genomic_DNA"/>
</dbReference>
<reference evidence="9 10" key="1">
    <citation type="submission" date="2021-04" db="EMBL/GenBank/DDBJ databases">
        <title>Novel species identification of genus Shewanella.</title>
        <authorList>
            <person name="Liu G."/>
        </authorList>
    </citation>
    <scope>NUCLEOTIDE SEQUENCE [LARGE SCALE GENOMIC DNA]</scope>
    <source>
        <strain evidence="9 10">FJAT-54481</strain>
    </source>
</reference>
<dbReference type="Gene3D" id="3.30.70.20">
    <property type="match status" value="3"/>
</dbReference>
<name>A0ABX7YXQ8_9GAMM</name>
<dbReference type="PROSITE" id="PS00198">
    <property type="entry name" value="4FE4S_FER_1"/>
    <property type="match status" value="1"/>
</dbReference>
<dbReference type="PANTHER" id="PTHR43687">
    <property type="entry name" value="ADENYLYLSULFATE REDUCTASE, BETA SUBUNIT"/>
    <property type="match status" value="1"/>
</dbReference>
<feature type="domain" description="4Fe-4S ferredoxin-type" evidence="8">
    <location>
        <begin position="30"/>
        <end position="60"/>
    </location>
</feature>
<dbReference type="PANTHER" id="PTHR43687:SF6">
    <property type="entry name" value="L-ASPARTATE SEMIALDEHYDE SULFURTRANSFERASE IRON-SULFUR SUBUNIT"/>
    <property type="match status" value="1"/>
</dbReference>
<evidence type="ECO:0000256" key="1">
    <source>
        <dbReference type="ARBA" id="ARBA00022448"/>
    </source>
</evidence>
<keyword evidence="6" id="KW-0408">Iron</keyword>
<evidence type="ECO:0000256" key="4">
    <source>
        <dbReference type="ARBA" id="ARBA00022737"/>
    </source>
</evidence>
<feature type="domain" description="4Fe-4S ferredoxin-type" evidence="8">
    <location>
        <begin position="70"/>
        <end position="99"/>
    </location>
</feature>
<sequence length="183" mass="19683">MGIAAISSMLGLGWIATYLAKKWLLRPPGGQNEAEFLAKCIKCDRCRSVCPTSVIGVAHVEDGLAEARTPIMKFHDGYCTMCGKCTEVCPTGALQLFDERTVKIGLATITDTCIAWNADGCTVCFDACPYGAIYLDAHNRPVVDAQKCNGCGKCEKVCPALVLRSYVGGKTRGIEVRPRDGEV</sequence>
<feature type="domain" description="4Fe-4S ferredoxin-type" evidence="8">
    <location>
        <begin position="139"/>
        <end position="169"/>
    </location>
</feature>
<feature type="domain" description="4Fe-4S ferredoxin-type" evidence="8">
    <location>
        <begin position="105"/>
        <end position="138"/>
    </location>
</feature>
<evidence type="ECO:0000313" key="10">
    <source>
        <dbReference type="Proteomes" id="UP000679575"/>
    </source>
</evidence>
<dbReference type="RefSeq" id="WP_212596103.1">
    <property type="nucleotide sequence ID" value="NZ_CP073587.1"/>
</dbReference>
<organism evidence="9 10">
    <name type="scientific">Shewanella yunxiaonensis</name>
    <dbReference type="NCBI Taxonomy" id="2829809"/>
    <lineage>
        <taxon>Bacteria</taxon>
        <taxon>Pseudomonadati</taxon>
        <taxon>Pseudomonadota</taxon>
        <taxon>Gammaproteobacteria</taxon>
        <taxon>Alteromonadales</taxon>
        <taxon>Shewanellaceae</taxon>
        <taxon>Shewanella</taxon>
    </lineage>
</organism>
<proteinExistence type="predicted"/>
<keyword evidence="7" id="KW-0411">Iron-sulfur</keyword>
<dbReference type="PROSITE" id="PS51379">
    <property type="entry name" value="4FE4S_FER_2"/>
    <property type="match status" value="4"/>
</dbReference>
<dbReference type="Pfam" id="PF12838">
    <property type="entry name" value="Fer4_7"/>
    <property type="match status" value="2"/>
</dbReference>
<keyword evidence="1" id="KW-0813">Transport</keyword>
<protein>
    <submittedName>
        <fullName evidence="9">4Fe-4S dicluster domain-containing protein</fullName>
    </submittedName>
</protein>
<gene>
    <name evidence="9" type="ORF">KDN34_06625</name>
</gene>
<evidence type="ECO:0000256" key="6">
    <source>
        <dbReference type="ARBA" id="ARBA00023004"/>
    </source>
</evidence>
<evidence type="ECO:0000256" key="5">
    <source>
        <dbReference type="ARBA" id="ARBA00022982"/>
    </source>
</evidence>
<evidence type="ECO:0000256" key="7">
    <source>
        <dbReference type="ARBA" id="ARBA00023014"/>
    </source>
</evidence>
<keyword evidence="4" id="KW-0677">Repeat</keyword>
<dbReference type="Proteomes" id="UP000679575">
    <property type="component" value="Chromosome"/>
</dbReference>
<evidence type="ECO:0000313" key="9">
    <source>
        <dbReference type="EMBL" id="QUN07100.1"/>
    </source>
</evidence>
<dbReference type="CDD" id="cd16373">
    <property type="entry name" value="DMSOR_beta_like"/>
    <property type="match status" value="1"/>
</dbReference>